<dbReference type="EnsemblPlants" id="OGLUM05G21820.1">
    <property type="protein sequence ID" value="OGLUM05G21820.1"/>
    <property type="gene ID" value="OGLUM05G21820"/>
</dbReference>
<dbReference type="Gramene" id="OGLUM05G21820.1">
    <property type="protein sequence ID" value="OGLUM05G21820.1"/>
    <property type="gene ID" value="OGLUM05G21820"/>
</dbReference>
<dbReference type="Proteomes" id="UP000026961">
    <property type="component" value="Chromosome 5"/>
</dbReference>
<proteinExistence type="predicted"/>
<evidence type="ECO:0000256" key="1">
    <source>
        <dbReference type="SAM" id="MobiDB-lite"/>
    </source>
</evidence>
<dbReference type="HOGENOM" id="CLU_1463457_0_0_1"/>
<evidence type="ECO:0000313" key="3">
    <source>
        <dbReference type="Proteomes" id="UP000026961"/>
    </source>
</evidence>
<feature type="compositionally biased region" description="Basic and acidic residues" evidence="1">
    <location>
        <begin position="149"/>
        <end position="167"/>
    </location>
</feature>
<reference evidence="2" key="2">
    <citation type="submission" date="2018-05" db="EMBL/GenBank/DDBJ databases">
        <title>OgluRS3 (Oryza glumaepatula Reference Sequence Version 3).</title>
        <authorList>
            <person name="Zhang J."/>
            <person name="Kudrna D."/>
            <person name="Lee S."/>
            <person name="Talag J."/>
            <person name="Welchert J."/>
            <person name="Wing R.A."/>
        </authorList>
    </citation>
    <scope>NUCLEOTIDE SEQUENCE [LARGE SCALE GENOMIC DNA]</scope>
</reference>
<dbReference type="AlphaFoldDB" id="A0A0E0A0U2"/>
<feature type="region of interest" description="Disordered" evidence="1">
    <location>
        <begin position="138"/>
        <end position="185"/>
    </location>
</feature>
<reference evidence="2" key="1">
    <citation type="submission" date="2015-04" db="UniProtKB">
        <authorList>
            <consortium name="EnsemblPlants"/>
        </authorList>
    </citation>
    <scope>IDENTIFICATION</scope>
</reference>
<evidence type="ECO:0000313" key="2">
    <source>
        <dbReference type="EnsemblPlants" id="OGLUM05G21820.1"/>
    </source>
</evidence>
<accession>A0A0E0A0U2</accession>
<protein>
    <submittedName>
        <fullName evidence="2">Uncharacterized protein</fullName>
    </submittedName>
</protein>
<keyword evidence="3" id="KW-1185">Reference proteome</keyword>
<sequence>MVGPTLAFRPIFCAIISLISNVQNRSRIACAVAFPVPSHLRPLITPPPQPRRFSPPLTPLPPPLTLFRRSGRRLNLPAPLPIHHRRNTMETSSRASSRPLTPSCSPLLWPLDYRRHRCPVRRCTPHYSNYQSIAARGDGTEYNGIKSTADAEDRDRHDQAQRAERPWLSKLLEAGKADSVGPPRP</sequence>
<organism evidence="2">
    <name type="scientific">Oryza glumipatula</name>
    <dbReference type="NCBI Taxonomy" id="40148"/>
    <lineage>
        <taxon>Eukaryota</taxon>
        <taxon>Viridiplantae</taxon>
        <taxon>Streptophyta</taxon>
        <taxon>Embryophyta</taxon>
        <taxon>Tracheophyta</taxon>
        <taxon>Spermatophyta</taxon>
        <taxon>Magnoliopsida</taxon>
        <taxon>Liliopsida</taxon>
        <taxon>Poales</taxon>
        <taxon>Poaceae</taxon>
        <taxon>BOP clade</taxon>
        <taxon>Oryzoideae</taxon>
        <taxon>Oryzeae</taxon>
        <taxon>Oryzinae</taxon>
        <taxon>Oryza</taxon>
    </lineage>
</organism>
<name>A0A0E0A0U2_9ORYZ</name>